<dbReference type="PROSITE" id="PS51233">
    <property type="entry name" value="VWFD"/>
    <property type="match status" value="1"/>
</dbReference>
<keyword evidence="1" id="KW-1015">Disulfide bond</keyword>
<evidence type="ECO:0000256" key="2">
    <source>
        <dbReference type="ARBA" id="ARBA00023180"/>
    </source>
</evidence>
<dbReference type="OrthoDB" id="6236007at2759"/>
<keyword evidence="5" id="KW-1185">Reference proteome</keyword>
<evidence type="ECO:0000313" key="5">
    <source>
        <dbReference type="Proteomes" id="UP000562415"/>
    </source>
</evidence>
<gene>
    <name evidence="4" type="primary">Fcgbp_1</name>
    <name evidence="4" type="ORF">PROATE_R15419</name>
</gene>
<evidence type="ECO:0000313" key="4">
    <source>
        <dbReference type="EMBL" id="NWS50449.1"/>
    </source>
</evidence>
<keyword evidence="2" id="KW-0325">Glycoprotein</keyword>
<dbReference type="AlphaFoldDB" id="A0A7K5G0N7"/>
<dbReference type="GO" id="GO:0031012">
    <property type="term" value="C:extracellular matrix"/>
    <property type="evidence" value="ECO:0007669"/>
    <property type="project" value="TreeGrafter"/>
</dbReference>
<protein>
    <submittedName>
        <fullName evidence="4">FCGBP protein</fullName>
    </submittedName>
</protein>
<comment type="caution">
    <text evidence="4">The sequence shown here is derived from an EMBL/GenBank/DDBJ whole genome shotgun (WGS) entry which is preliminary data.</text>
</comment>
<reference evidence="4 5" key="1">
    <citation type="submission" date="2019-09" db="EMBL/GenBank/DDBJ databases">
        <title>Bird 10,000 Genomes (B10K) Project - Family phase.</title>
        <authorList>
            <person name="Zhang G."/>
        </authorList>
    </citation>
    <scope>NUCLEOTIDE SEQUENCE [LARGE SCALE GENOMIC DNA]</scope>
    <source>
        <strain evidence="4">B10K-DU-017-47</strain>
    </source>
</reference>
<accession>A0A7K5G0N7</accession>
<feature type="domain" description="VWFD" evidence="3">
    <location>
        <begin position="28"/>
        <end position="193"/>
    </location>
</feature>
<feature type="non-terminal residue" evidence="4">
    <location>
        <position position="193"/>
    </location>
</feature>
<dbReference type="Proteomes" id="UP000562415">
    <property type="component" value="Unassembled WGS sequence"/>
</dbReference>
<organism evidence="4 5">
    <name type="scientific">Probosciger aterrimus</name>
    <name type="common">Palm cockatoo</name>
    <dbReference type="NCBI Taxonomy" id="141839"/>
    <lineage>
        <taxon>Eukaryota</taxon>
        <taxon>Metazoa</taxon>
        <taxon>Chordata</taxon>
        <taxon>Craniata</taxon>
        <taxon>Vertebrata</taxon>
        <taxon>Euteleostomi</taxon>
        <taxon>Archelosauria</taxon>
        <taxon>Archosauria</taxon>
        <taxon>Dinosauria</taxon>
        <taxon>Saurischia</taxon>
        <taxon>Theropoda</taxon>
        <taxon>Coelurosauria</taxon>
        <taxon>Aves</taxon>
        <taxon>Neognathae</taxon>
        <taxon>Neoaves</taxon>
        <taxon>Telluraves</taxon>
        <taxon>Australaves</taxon>
        <taxon>Psittaciformes</taxon>
        <taxon>Cacatuidae</taxon>
        <taxon>Probosciger</taxon>
    </lineage>
</organism>
<sequence>LRCLPSQCPLGQACGLLHGAPSCLELPGRCSLAPPTGAVSFDGAQGPAMAPGVYVIAALCDACAGPWFRLLADVGEALRGLHLFSAGAFITITSDRKLWVNGIPSTIPTEVPGGLNITEVHGSIRISQSSLEIGFIPGREVAVTAAPELGGKLCGICGNYDGNAANDLQGPDGTLVGSMEAMAKAWRAPDFTH</sequence>
<dbReference type="EMBL" id="VYZH01009034">
    <property type="protein sequence ID" value="NWS50449.1"/>
    <property type="molecule type" value="Genomic_DNA"/>
</dbReference>
<dbReference type="Pfam" id="PF00094">
    <property type="entry name" value="VWD"/>
    <property type="match status" value="1"/>
</dbReference>
<evidence type="ECO:0000256" key="1">
    <source>
        <dbReference type="ARBA" id="ARBA00023157"/>
    </source>
</evidence>
<dbReference type="GO" id="GO:0005615">
    <property type="term" value="C:extracellular space"/>
    <property type="evidence" value="ECO:0007669"/>
    <property type="project" value="TreeGrafter"/>
</dbReference>
<dbReference type="SMART" id="SM00216">
    <property type="entry name" value="VWD"/>
    <property type="match status" value="1"/>
</dbReference>
<dbReference type="InterPro" id="IPR001846">
    <property type="entry name" value="VWF_type-D"/>
</dbReference>
<proteinExistence type="predicted"/>
<dbReference type="PANTHER" id="PTHR11339">
    <property type="entry name" value="EXTRACELLULAR MATRIX GLYCOPROTEIN RELATED"/>
    <property type="match status" value="1"/>
</dbReference>
<dbReference type="PANTHER" id="PTHR11339:SF374">
    <property type="entry name" value="ZONADHESIN"/>
    <property type="match status" value="1"/>
</dbReference>
<evidence type="ECO:0000259" key="3">
    <source>
        <dbReference type="PROSITE" id="PS51233"/>
    </source>
</evidence>
<name>A0A7K5G0N7_PROAR</name>
<feature type="non-terminal residue" evidence="4">
    <location>
        <position position="1"/>
    </location>
</feature>
<dbReference type="InterPro" id="IPR050780">
    <property type="entry name" value="Mucin_vWF_Thrombospondin_sf"/>
</dbReference>